<dbReference type="PROSITE" id="PS00141">
    <property type="entry name" value="ASP_PROTEASE"/>
    <property type="match status" value="1"/>
</dbReference>
<dbReference type="PROSITE" id="PS50158">
    <property type="entry name" value="ZF_CCHC"/>
    <property type="match status" value="1"/>
</dbReference>
<keyword evidence="1" id="KW-0064">Aspartyl protease</keyword>
<keyword evidence="2" id="KW-0862">Zinc</keyword>
<dbReference type="OrthoDB" id="5597136at2759"/>
<dbReference type="Pfam" id="PF13975">
    <property type="entry name" value="gag-asp_proteas"/>
    <property type="match status" value="1"/>
</dbReference>
<dbReference type="AlphaFoldDB" id="A0A9N9C4F0"/>
<feature type="compositionally biased region" description="Acidic residues" evidence="3">
    <location>
        <begin position="433"/>
        <end position="448"/>
    </location>
</feature>
<reference evidence="5" key="1">
    <citation type="submission" date="2021-06" db="EMBL/GenBank/DDBJ databases">
        <authorList>
            <person name="Kallberg Y."/>
            <person name="Tangrot J."/>
            <person name="Rosling A."/>
        </authorList>
    </citation>
    <scope>NUCLEOTIDE SEQUENCE</scope>
    <source>
        <strain evidence="5">FL130A</strain>
    </source>
</reference>
<feature type="region of interest" description="Disordered" evidence="3">
    <location>
        <begin position="246"/>
        <end position="276"/>
    </location>
</feature>
<comment type="caution">
    <text evidence="5">The sequence shown here is derived from an EMBL/GenBank/DDBJ whole genome shotgun (WGS) entry which is preliminary data.</text>
</comment>
<dbReference type="InterPro" id="IPR001969">
    <property type="entry name" value="Aspartic_peptidase_AS"/>
</dbReference>
<dbReference type="GO" id="GO:0006508">
    <property type="term" value="P:proteolysis"/>
    <property type="evidence" value="ECO:0007669"/>
    <property type="project" value="InterPro"/>
</dbReference>
<evidence type="ECO:0000256" key="1">
    <source>
        <dbReference type="ARBA" id="ARBA00022750"/>
    </source>
</evidence>
<dbReference type="GO" id="GO:0004190">
    <property type="term" value="F:aspartic-type endopeptidase activity"/>
    <property type="evidence" value="ECO:0007669"/>
    <property type="project" value="UniProtKB-KW"/>
</dbReference>
<feature type="non-terminal residue" evidence="5">
    <location>
        <position position="455"/>
    </location>
</feature>
<evidence type="ECO:0000313" key="6">
    <source>
        <dbReference type="Proteomes" id="UP000789508"/>
    </source>
</evidence>
<sequence>INEWKTEDETEEKKSESFYYRFVQQFAPEERQHRWAIELGALKQQELEKLDTYANKFKRLLSQVNLGHSLPDIHIVRMFFKGLKGRNATFVSVAAPKNLNEAIAAARRVEAGEYYSEPTVRSNSISHNVGNEWNEMKKRIEGLALNYATLKRNGGLKCGKCGEVGHVARRCMSEKVNYSYQRKEKNNSNQTKTISFCELETENSGEVYIVKNEPTPKNIVKRPANPKWEERLRKTIRNQPELPKNQQIVDVDNAPSITDPPPISKPKGRRGPSKIDSLKPYNVADDILSLPTNVTVGQILQYPNQRRNLAKILKRPPIPKNLNFLKEPQRTTAVRCYIRIQNNPVLAVLDSGAAVSIITTQLLYKLGLKVDNNFTTTIIMATGARAKTLGKVKDVKIILNDMYAGKSTEVPISNTGFEGLDPPNEDSHSDGTDTFDEFDYEDEEFDNNAEEKLGS</sequence>
<evidence type="ECO:0000313" key="5">
    <source>
        <dbReference type="EMBL" id="CAG8586139.1"/>
    </source>
</evidence>
<organism evidence="5 6">
    <name type="scientific">Ambispora leptoticha</name>
    <dbReference type="NCBI Taxonomy" id="144679"/>
    <lineage>
        <taxon>Eukaryota</taxon>
        <taxon>Fungi</taxon>
        <taxon>Fungi incertae sedis</taxon>
        <taxon>Mucoromycota</taxon>
        <taxon>Glomeromycotina</taxon>
        <taxon>Glomeromycetes</taxon>
        <taxon>Archaeosporales</taxon>
        <taxon>Ambisporaceae</taxon>
        <taxon>Ambispora</taxon>
    </lineage>
</organism>
<keyword evidence="1" id="KW-0645">Protease</keyword>
<protein>
    <submittedName>
        <fullName evidence="5">1639_t:CDS:1</fullName>
    </submittedName>
</protein>
<dbReference type="Pfam" id="PF03732">
    <property type="entry name" value="Retrotrans_gag"/>
    <property type="match status" value="1"/>
</dbReference>
<dbReference type="InterPro" id="IPR021109">
    <property type="entry name" value="Peptidase_aspartic_dom_sf"/>
</dbReference>
<feature type="region of interest" description="Disordered" evidence="3">
    <location>
        <begin position="413"/>
        <end position="455"/>
    </location>
</feature>
<name>A0A9N9C4F0_9GLOM</name>
<evidence type="ECO:0000256" key="2">
    <source>
        <dbReference type="PROSITE-ProRule" id="PRU00047"/>
    </source>
</evidence>
<evidence type="ECO:0000256" key="3">
    <source>
        <dbReference type="SAM" id="MobiDB-lite"/>
    </source>
</evidence>
<dbReference type="InterPro" id="IPR005162">
    <property type="entry name" value="Retrotrans_gag_dom"/>
</dbReference>
<dbReference type="Gene3D" id="2.40.70.10">
    <property type="entry name" value="Acid Proteases"/>
    <property type="match status" value="1"/>
</dbReference>
<keyword evidence="2" id="KW-0479">Metal-binding</keyword>
<dbReference type="Proteomes" id="UP000789508">
    <property type="component" value="Unassembled WGS sequence"/>
</dbReference>
<keyword evidence="1" id="KW-0378">Hydrolase</keyword>
<evidence type="ECO:0000259" key="4">
    <source>
        <dbReference type="PROSITE" id="PS50158"/>
    </source>
</evidence>
<dbReference type="EMBL" id="CAJVPS010003295">
    <property type="protein sequence ID" value="CAG8586139.1"/>
    <property type="molecule type" value="Genomic_DNA"/>
</dbReference>
<keyword evidence="6" id="KW-1185">Reference proteome</keyword>
<dbReference type="GO" id="GO:0003676">
    <property type="term" value="F:nucleic acid binding"/>
    <property type="evidence" value="ECO:0007669"/>
    <property type="project" value="InterPro"/>
</dbReference>
<proteinExistence type="predicted"/>
<feature type="domain" description="CCHC-type" evidence="4">
    <location>
        <begin position="157"/>
        <end position="171"/>
    </location>
</feature>
<dbReference type="GO" id="GO:0008270">
    <property type="term" value="F:zinc ion binding"/>
    <property type="evidence" value="ECO:0007669"/>
    <property type="project" value="UniProtKB-KW"/>
</dbReference>
<gene>
    <name evidence="5" type="ORF">ALEPTO_LOCUS7493</name>
</gene>
<dbReference type="InterPro" id="IPR001878">
    <property type="entry name" value="Znf_CCHC"/>
</dbReference>
<keyword evidence="2" id="KW-0863">Zinc-finger</keyword>
<accession>A0A9N9C4F0</accession>
<dbReference type="SUPFAM" id="SSF50630">
    <property type="entry name" value="Acid proteases"/>
    <property type="match status" value="1"/>
</dbReference>